<name>A0A2R6PQE0_ACTCC</name>
<keyword evidence="6" id="KW-1185">Reference proteome</keyword>
<dbReference type="PANTHER" id="PTHR15668">
    <property type="entry name" value="JM1 PROTEIN"/>
    <property type="match status" value="1"/>
</dbReference>
<dbReference type="AlphaFoldDB" id="A0A2R6PQE0"/>
<dbReference type="PANTHER" id="PTHR15668:SF4">
    <property type="entry name" value="COILED-COIL DOMAIN-CONTAINING PROTEIN 22"/>
    <property type="match status" value="1"/>
</dbReference>
<dbReference type="GO" id="GO:0097602">
    <property type="term" value="F:cullin family protein binding"/>
    <property type="evidence" value="ECO:0007669"/>
    <property type="project" value="TreeGrafter"/>
</dbReference>
<proteinExistence type="inferred from homology"/>
<evidence type="ECO:0000259" key="4">
    <source>
        <dbReference type="Pfam" id="PF21674"/>
    </source>
</evidence>
<dbReference type="STRING" id="1590841.A0A2R6PQE0"/>
<feature type="domain" description="CCDC22 N-terminal" evidence="4">
    <location>
        <begin position="1"/>
        <end position="107"/>
    </location>
</feature>
<keyword evidence="2" id="KW-0175">Coiled coil</keyword>
<comment type="similarity">
    <text evidence="1">Belongs to the CCDC22 family.</text>
</comment>
<dbReference type="InterPro" id="IPR048349">
    <property type="entry name" value="CCDC22_N"/>
</dbReference>
<gene>
    <name evidence="5" type="ORF">CEY00_Acc26033</name>
</gene>
<sequence>MEESQEILLESLKSLGIQIPQGVSSIKDLTPNTLVSICAQSLLLIDPTMSFPTSLPESMANRFKICTDLASSVSDLGFIGDMSFHKFLYPSEEDLYKLVRFLVKKLSELSELGEAADKRSIITSTITIEHDFKDSTFKEWTEKADNHGVDLIVDGVRTRLKDLRMNSEMPESSNLRSEEVFVTGSRLYQQKFENSKEDMTIVQDDKESMERLVNSRVETFGNEEYTGRMDDKLVLEIEQKLFSQRKQSSELRYKIGKLQSQEKVLMEEASAKVLEAQHLEEEHESLKSAVQIAFDDQNSADFYIAQVNERVDARRRRLMHLEAELDTVIKPLEEKKRSLEKALYATKPEAVEKLKKLNEIELELETVLSEIRNREEEHSKLSADLEIQPKLAPRRSYIQRITEITKNSRKQDADIERILKETRELQLESNSIQERLHRTYAVVDETVFREAKKDPVGRQAYKLLTGIHESFEHISDKILSIDRVRREVGEYEAKLSALASRSFNIDKLQADFDAIRRENEFLEERLRDS</sequence>
<reference evidence="5 6" key="1">
    <citation type="submission" date="2017-07" db="EMBL/GenBank/DDBJ databases">
        <title>An improved, manually edited Actinidia chinensis var. chinensis (kiwifruit) genome highlights the challenges associated with draft genomes and gene prediction in plants.</title>
        <authorList>
            <person name="Pilkington S."/>
            <person name="Crowhurst R."/>
            <person name="Hilario E."/>
            <person name="Nardozza S."/>
            <person name="Fraser L."/>
            <person name="Peng Y."/>
            <person name="Gunaseelan K."/>
            <person name="Simpson R."/>
            <person name="Tahir J."/>
            <person name="Deroles S."/>
            <person name="Templeton K."/>
            <person name="Luo Z."/>
            <person name="Davy M."/>
            <person name="Cheng C."/>
            <person name="Mcneilage M."/>
            <person name="Scaglione D."/>
            <person name="Liu Y."/>
            <person name="Zhang Q."/>
            <person name="Datson P."/>
            <person name="De Silva N."/>
            <person name="Gardiner S."/>
            <person name="Bassett H."/>
            <person name="Chagne D."/>
            <person name="Mccallum J."/>
            <person name="Dzierzon H."/>
            <person name="Deng C."/>
            <person name="Wang Y.-Y."/>
            <person name="Barron N."/>
            <person name="Manako K."/>
            <person name="Bowen J."/>
            <person name="Foster T."/>
            <person name="Erridge Z."/>
            <person name="Tiffin H."/>
            <person name="Waite C."/>
            <person name="Davies K."/>
            <person name="Grierson E."/>
            <person name="Laing W."/>
            <person name="Kirk R."/>
            <person name="Chen X."/>
            <person name="Wood M."/>
            <person name="Montefiori M."/>
            <person name="Brummell D."/>
            <person name="Schwinn K."/>
            <person name="Catanach A."/>
            <person name="Fullerton C."/>
            <person name="Li D."/>
            <person name="Meiyalaghan S."/>
            <person name="Nieuwenhuizen N."/>
            <person name="Read N."/>
            <person name="Prakash R."/>
            <person name="Hunter D."/>
            <person name="Zhang H."/>
            <person name="Mckenzie M."/>
            <person name="Knabel M."/>
            <person name="Harris A."/>
            <person name="Allan A."/>
            <person name="Chen A."/>
            <person name="Janssen B."/>
            <person name="Plunkett B."/>
            <person name="Dwamena C."/>
            <person name="Voogd C."/>
            <person name="Leif D."/>
            <person name="Lafferty D."/>
            <person name="Souleyre E."/>
            <person name="Varkonyi-Gasic E."/>
            <person name="Gambi F."/>
            <person name="Hanley J."/>
            <person name="Yao J.-L."/>
            <person name="Cheung J."/>
            <person name="David K."/>
            <person name="Warren B."/>
            <person name="Marsh K."/>
            <person name="Snowden K."/>
            <person name="Lin-Wang K."/>
            <person name="Brian L."/>
            <person name="Martinez-Sanchez M."/>
            <person name="Wang M."/>
            <person name="Ileperuma N."/>
            <person name="Macnee N."/>
            <person name="Campin R."/>
            <person name="Mcatee P."/>
            <person name="Drummond R."/>
            <person name="Espley R."/>
            <person name="Ireland H."/>
            <person name="Wu R."/>
            <person name="Atkinson R."/>
            <person name="Karunairetnam S."/>
            <person name="Bulley S."/>
            <person name="Chunkath S."/>
            <person name="Hanley Z."/>
            <person name="Storey R."/>
            <person name="Thrimawithana A."/>
            <person name="Thomson S."/>
            <person name="David C."/>
            <person name="Testolin R."/>
        </authorList>
    </citation>
    <scope>NUCLEOTIDE SEQUENCE [LARGE SCALE GENOMIC DNA]</scope>
    <source>
        <strain evidence="6">cv. Red5</strain>
        <tissue evidence="5">Young leaf</tissue>
    </source>
</reference>
<dbReference type="Proteomes" id="UP000241394">
    <property type="component" value="Chromosome LG23"/>
</dbReference>
<dbReference type="Pfam" id="PF05667">
    <property type="entry name" value="CCDC22_CC"/>
    <property type="match status" value="1"/>
</dbReference>
<feature type="coiled-coil region" evidence="2">
    <location>
        <begin position="481"/>
        <end position="525"/>
    </location>
</feature>
<dbReference type="InParanoid" id="A0A2R6PQE0"/>
<dbReference type="Gramene" id="PSR95276">
    <property type="protein sequence ID" value="PSR95276"/>
    <property type="gene ID" value="CEY00_Acc26033"/>
</dbReference>
<dbReference type="FunCoup" id="A0A2R6PQE0">
    <property type="interactions" value="4052"/>
</dbReference>
<dbReference type="Pfam" id="PF21674">
    <property type="entry name" value="CCDC22_N"/>
    <property type="match status" value="1"/>
</dbReference>
<evidence type="ECO:0000313" key="6">
    <source>
        <dbReference type="Proteomes" id="UP000241394"/>
    </source>
</evidence>
<dbReference type="InterPro" id="IPR048348">
    <property type="entry name" value="CCDC22_CC"/>
</dbReference>
<dbReference type="EMBL" id="NKQK01000023">
    <property type="protein sequence ID" value="PSR95276.1"/>
    <property type="molecule type" value="Genomic_DNA"/>
</dbReference>
<evidence type="ECO:0000313" key="5">
    <source>
        <dbReference type="EMBL" id="PSR95276.1"/>
    </source>
</evidence>
<evidence type="ECO:0000256" key="2">
    <source>
        <dbReference type="SAM" id="Coils"/>
    </source>
</evidence>
<dbReference type="GO" id="GO:0005737">
    <property type="term" value="C:cytoplasm"/>
    <property type="evidence" value="ECO:0007669"/>
    <property type="project" value="EnsemblPlants"/>
</dbReference>
<feature type="domain" description="CCDC22 coiled-coil" evidence="3">
    <location>
        <begin position="194"/>
        <end position="499"/>
    </location>
</feature>
<organism evidence="5 6">
    <name type="scientific">Actinidia chinensis var. chinensis</name>
    <name type="common">Chinese soft-hair kiwi</name>
    <dbReference type="NCBI Taxonomy" id="1590841"/>
    <lineage>
        <taxon>Eukaryota</taxon>
        <taxon>Viridiplantae</taxon>
        <taxon>Streptophyta</taxon>
        <taxon>Embryophyta</taxon>
        <taxon>Tracheophyta</taxon>
        <taxon>Spermatophyta</taxon>
        <taxon>Magnoliopsida</taxon>
        <taxon>eudicotyledons</taxon>
        <taxon>Gunneridae</taxon>
        <taxon>Pentapetalae</taxon>
        <taxon>asterids</taxon>
        <taxon>Ericales</taxon>
        <taxon>Actinidiaceae</taxon>
        <taxon>Actinidia</taxon>
    </lineage>
</organism>
<dbReference type="OMA" id="KFEQHIQ"/>
<dbReference type="InterPro" id="IPR008530">
    <property type="entry name" value="CCDC22"/>
</dbReference>
<reference evidence="6" key="2">
    <citation type="journal article" date="2018" name="BMC Genomics">
        <title>A manually annotated Actinidia chinensis var. chinensis (kiwifruit) genome highlights the challenges associated with draft genomes and gene prediction in plants.</title>
        <authorList>
            <person name="Pilkington S.M."/>
            <person name="Crowhurst R."/>
            <person name="Hilario E."/>
            <person name="Nardozza S."/>
            <person name="Fraser L."/>
            <person name="Peng Y."/>
            <person name="Gunaseelan K."/>
            <person name="Simpson R."/>
            <person name="Tahir J."/>
            <person name="Deroles S.C."/>
            <person name="Templeton K."/>
            <person name="Luo Z."/>
            <person name="Davy M."/>
            <person name="Cheng C."/>
            <person name="McNeilage M."/>
            <person name="Scaglione D."/>
            <person name="Liu Y."/>
            <person name="Zhang Q."/>
            <person name="Datson P."/>
            <person name="De Silva N."/>
            <person name="Gardiner S.E."/>
            <person name="Bassett H."/>
            <person name="Chagne D."/>
            <person name="McCallum J."/>
            <person name="Dzierzon H."/>
            <person name="Deng C."/>
            <person name="Wang Y.Y."/>
            <person name="Barron L."/>
            <person name="Manako K."/>
            <person name="Bowen J."/>
            <person name="Foster T.M."/>
            <person name="Erridge Z.A."/>
            <person name="Tiffin H."/>
            <person name="Waite C.N."/>
            <person name="Davies K.M."/>
            <person name="Grierson E.P."/>
            <person name="Laing W.A."/>
            <person name="Kirk R."/>
            <person name="Chen X."/>
            <person name="Wood M."/>
            <person name="Montefiori M."/>
            <person name="Brummell D.A."/>
            <person name="Schwinn K.E."/>
            <person name="Catanach A."/>
            <person name="Fullerton C."/>
            <person name="Li D."/>
            <person name="Meiyalaghan S."/>
            <person name="Nieuwenhuizen N."/>
            <person name="Read N."/>
            <person name="Prakash R."/>
            <person name="Hunter D."/>
            <person name="Zhang H."/>
            <person name="McKenzie M."/>
            <person name="Knabel M."/>
            <person name="Harris A."/>
            <person name="Allan A.C."/>
            <person name="Gleave A."/>
            <person name="Chen A."/>
            <person name="Janssen B.J."/>
            <person name="Plunkett B."/>
            <person name="Ampomah-Dwamena C."/>
            <person name="Voogd C."/>
            <person name="Leif D."/>
            <person name="Lafferty D."/>
            <person name="Souleyre E.J.F."/>
            <person name="Varkonyi-Gasic E."/>
            <person name="Gambi F."/>
            <person name="Hanley J."/>
            <person name="Yao J.L."/>
            <person name="Cheung J."/>
            <person name="David K.M."/>
            <person name="Warren B."/>
            <person name="Marsh K."/>
            <person name="Snowden K.C."/>
            <person name="Lin-Wang K."/>
            <person name="Brian L."/>
            <person name="Martinez-Sanchez M."/>
            <person name="Wang M."/>
            <person name="Ileperuma N."/>
            <person name="Macnee N."/>
            <person name="Campin R."/>
            <person name="McAtee P."/>
            <person name="Drummond R.S.M."/>
            <person name="Espley R.V."/>
            <person name="Ireland H.S."/>
            <person name="Wu R."/>
            <person name="Atkinson R.G."/>
            <person name="Karunairetnam S."/>
            <person name="Bulley S."/>
            <person name="Chunkath S."/>
            <person name="Hanley Z."/>
            <person name="Storey R."/>
            <person name="Thrimawithana A.H."/>
            <person name="Thomson S."/>
            <person name="David C."/>
            <person name="Testolin R."/>
            <person name="Huang H."/>
            <person name="Hellens R.P."/>
            <person name="Schaffer R.J."/>
        </authorList>
    </citation>
    <scope>NUCLEOTIDE SEQUENCE [LARGE SCALE GENOMIC DNA]</scope>
    <source>
        <strain evidence="6">cv. Red5</strain>
    </source>
</reference>
<comment type="caution">
    <text evidence="5">The sequence shown here is derived from an EMBL/GenBank/DDBJ whole genome shotgun (WGS) entry which is preliminary data.</text>
</comment>
<evidence type="ECO:0000256" key="1">
    <source>
        <dbReference type="ARBA" id="ARBA00006438"/>
    </source>
</evidence>
<dbReference type="GO" id="GO:2000060">
    <property type="term" value="P:positive regulation of ubiquitin-dependent protein catabolic process"/>
    <property type="evidence" value="ECO:0007669"/>
    <property type="project" value="TreeGrafter"/>
</dbReference>
<accession>A0A2R6PQE0</accession>
<evidence type="ECO:0000259" key="3">
    <source>
        <dbReference type="Pfam" id="PF05667"/>
    </source>
</evidence>
<dbReference type="OrthoDB" id="10266736at2759"/>
<protein>
    <submittedName>
        <fullName evidence="5">Coiled-coil domain-containing protein</fullName>
    </submittedName>
</protein>